<dbReference type="GO" id="GO:0000166">
    <property type="term" value="F:nucleotide binding"/>
    <property type="evidence" value="ECO:0007669"/>
    <property type="project" value="InterPro"/>
</dbReference>
<evidence type="ECO:0000313" key="5">
    <source>
        <dbReference type="EMBL" id="CAB4815642.1"/>
    </source>
</evidence>
<dbReference type="EMBL" id="CAESAH010000001">
    <property type="protein sequence ID" value="CAB4329278.1"/>
    <property type="molecule type" value="Genomic_DNA"/>
</dbReference>
<proteinExistence type="predicted"/>
<evidence type="ECO:0000313" key="3">
    <source>
        <dbReference type="EMBL" id="CAB4329278.1"/>
    </source>
</evidence>
<evidence type="ECO:0000259" key="2">
    <source>
        <dbReference type="Pfam" id="PF22725"/>
    </source>
</evidence>
<dbReference type="Pfam" id="PF22725">
    <property type="entry name" value="GFO_IDH_MocA_C3"/>
    <property type="match status" value="1"/>
</dbReference>
<dbReference type="InterPro" id="IPR055170">
    <property type="entry name" value="GFO_IDH_MocA-like_dom"/>
</dbReference>
<dbReference type="EMBL" id="CAFBRY010000001">
    <property type="protein sequence ID" value="CAB5133461.1"/>
    <property type="molecule type" value="Genomic_DNA"/>
</dbReference>
<reference evidence="5" key="1">
    <citation type="submission" date="2020-05" db="EMBL/GenBank/DDBJ databases">
        <authorList>
            <person name="Chiriac C."/>
            <person name="Salcher M."/>
            <person name="Ghai R."/>
            <person name="Kavagutti S V."/>
        </authorList>
    </citation>
    <scope>NUCLEOTIDE SEQUENCE</scope>
</reference>
<dbReference type="SUPFAM" id="SSF51735">
    <property type="entry name" value="NAD(P)-binding Rossmann-fold domains"/>
    <property type="match status" value="1"/>
</dbReference>
<protein>
    <submittedName>
        <fullName evidence="5">Unannotated protein</fullName>
    </submittedName>
</protein>
<evidence type="ECO:0000259" key="1">
    <source>
        <dbReference type="Pfam" id="PF01408"/>
    </source>
</evidence>
<evidence type="ECO:0000313" key="4">
    <source>
        <dbReference type="EMBL" id="CAB4724015.1"/>
    </source>
</evidence>
<dbReference type="EMBL" id="CAEZYO010000007">
    <property type="protein sequence ID" value="CAB4724015.1"/>
    <property type="molecule type" value="Genomic_DNA"/>
</dbReference>
<dbReference type="EMBL" id="CAFABC010000002">
    <property type="protein sequence ID" value="CAB4815642.1"/>
    <property type="molecule type" value="Genomic_DNA"/>
</dbReference>
<dbReference type="Gene3D" id="3.30.360.10">
    <property type="entry name" value="Dihydrodipicolinate Reductase, domain 2"/>
    <property type="match status" value="1"/>
</dbReference>
<feature type="domain" description="GFO/IDH/MocA-like oxidoreductase" evidence="2">
    <location>
        <begin position="132"/>
        <end position="278"/>
    </location>
</feature>
<gene>
    <name evidence="4" type="ORF">UFOPK2731_00384</name>
    <name evidence="5" type="ORF">UFOPK3161_00179</name>
    <name evidence="3" type="ORF">UFOPK3962_00016</name>
    <name evidence="6" type="ORF">UFOPK4427_00015</name>
</gene>
<sequence length="378" mass="41352">MKINATAVIGTGFIGAVHIEAIRRTGNYVKGVLSGSEKSTLQATAKYKIKTAYSSIDEICSDKDVSVVHVTSPNALHVEQVEKLIAAKKHVVCEKPLALTAAEGAHLLKLATEAGITHALCFNTRFYPMVHEAQSRFHNKEIGELRYIHAQYHQDWLALDTDWNWRLESEKAGGLRAVADIGSHLLDQLNFITGEEIESVFADLHTLIKVRNRPMGEVQTFTSSSNADRKEVPMSSDDAAGLVLRFRNGARATISISQISFGSKNAIKWEISGTKASLSFDSEEPESLIMGNRGSGNEIIRKDPSLLSSSAAGITFYPGGHVEGFGETFRGLFETVYNHIENPTAEIKFPTFADGVQSLELTDAIAESSKTATWVKLK</sequence>
<dbReference type="InterPro" id="IPR000683">
    <property type="entry name" value="Gfo/Idh/MocA-like_OxRdtase_N"/>
</dbReference>
<dbReference type="InterPro" id="IPR051317">
    <property type="entry name" value="Gfo/Idh/MocA_oxidoreduct"/>
</dbReference>
<dbReference type="PANTHER" id="PTHR43708">
    <property type="entry name" value="CONSERVED EXPRESSED OXIDOREDUCTASE (EUROFUNG)"/>
    <property type="match status" value="1"/>
</dbReference>
<evidence type="ECO:0000313" key="6">
    <source>
        <dbReference type="EMBL" id="CAB5133461.1"/>
    </source>
</evidence>
<name>A0A6J6Z1N4_9ZZZZ</name>
<organism evidence="5">
    <name type="scientific">freshwater metagenome</name>
    <dbReference type="NCBI Taxonomy" id="449393"/>
    <lineage>
        <taxon>unclassified sequences</taxon>
        <taxon>metagenomes</taxon>
        <taxon>ecological metagenomes</taxon>
    </lineage>
</organism>
<dbReference type="InterPro" id="IPR036291">
    <property type="entry name" value="NAD(P)-bd_dom_sf"/>
</dbReference>
<dbReference type="SUPFAM" id="SSF55347">
    <property type="entry name" value="Glyceraldehyde-3-phosphate dehydrogenase-like, C-terminal domain"/>
    <property type="match status" value="1"/>
</dbReference>
<dbReference type="PANTHER" id="PTHR43708:SF3">
    <property type="entry name" value="OXIDOREDUCTASE"/>
    <property type="match status" value="1"/>
</dbReference>
<dbReference type="AlphaFoldDB" id="A0A6J6Z1N4"/>
<dbReference type="Gene3D" id="3.40.50.720">
    <property type="entry name" value="NAD(P)-binding Rossmann-like Domain"/>
    <property type="match status" value="1"/>
</dbReference>
<feature type="domain" description="Gfo/Idh/MocA-like oxidoreductase N-terminal" evidence="1">
    <location>
        <begin position="7"/>
        <end position="115"/>
    </location>
</feature>
<accession>A0A6J6Z1N4</accession>
<dbReference type="Pfam" id="PF01408">
    <property type="entry name" value="GFO_IDH_MocA"/>
    <property type="match status" value="1"/>
</dbReference>